<dbReference type="Proteomes" id="UP000249081">
    <property type="component" value="Unassembled WGS sequence"/>
</dbReference>
<comment type="caution">
    <text evidence="1">The sequence shown here is derived from an EMBL/GenBank/DDBJ whole genome shotgun (WGS) entry which is preliminary data.</text>
</comment>
<reference evidence="2" key="1">
    <citation type="submission" date="2018-04" db="EMBL/GenBank/DDBJ databases">
        <authorList>
            <person name="Cornet L."/>
        </authorList>
    </citation>
    <scope>NUCLEOTIDE SEQUENCE [LARGE SCALE GENOMIC DNA]</scope>
</reference>
<evidence type="ECO:0000313" key="2">
    <source>
        <dbReference type="Proteomes" id="UP000249081"/>
    </source>
</evidence>
<dbReference type="EMBL" id="QBMN01000023">
    <property type="protein sequence ID" value="PZO43923.1"/>
    <property type="molecule type" value="Genomic_DNA"/>
</dbReference>
<reference evidence="1 2" key="2">
    <citation type="submission" date="2018-06" db="EMBL/GenBank/DDBJ databases">
        <title>Metagenomic assembly of (sub)arctic Cyanobacteria and their associated microbiome from non-axenic cultures.</title>
        <authorList>
            <person name="Baurain D."/>
        </authorList>
    </citation>
    <scope>NUCLEOTIDE SEQUENCE [LARGE SCALE GENOMIC DNA]</scope>
    <source>
        <strain evidence="1">ULC041bin1</strain>
    </source>
</reference>
<name>A0A2W4WFN4_9CYAN</name>
<gene>
    <name evidence="1" type="ORF">DCF17_05145</name>
</gene>
<dbReference type="AlphaFoldDB" id="A0A2W4WFN4"/>
<accession>A0A2W4WFN4</accession>
<sequence length="310" mass="33310">MAKPNSRPQTLCPSFWASSSRVWVKRCQGTAIAVGLLTIAALPAVASIPKVQLHAAAVDLNAKQDGSDPSLPPRPSVIPEAIIPDETGIVGLSPTLSDDVGVGQLRPAAAILPGSGNTLQKANWLRGVALPIYPSPESAHWGWLINGWLVPNDSDPLAIGRDAAFSMVQTEQQIYAFPVLEIRPDGWFRFQYTPAGAAWAHTSHLNLGTVPLTIETWDISLEDAARVEFRRPGLAQPMRLAPSTNAPLQALVGPNSIIQPLDLEGDWLRVRVTQPAQGCTPLPGSSNLEGWVRWRSDADVPLVWFPASGC</sequence>
<evidence type="ECO:0000313" key="1">
    <source>
        <dbReference type="EMBL" id="PZO43923.1"/>
    </source>
</evidence>
<proteinExistence type="predicted"/>
<organism evidence="1 2">
    <name type="scientific">Shackletoniella antarctica</name>
    <dbReference type="NCBI Taxonomy" id="268115"/>
    <lineage>
        <taxon>Bacteria</taxon>
        <taxon>Bacillati</taxon>
        <taxon>Cyanobacteriota</taxon>
        <taxon>Cyanophyceae</taxon>
        <taxon>Oculatellales</taxon>
        <taxon>Oculatellaceae</taxon>
        <taxon>Shackletoniella</taxon>
    </lineage>
</organism>
<protein>
    <submittedName>
        <fullName evidence="1">Uncharacterized protein</fullName>
    </submittedName>
</protein>